<evidence type="ECO:0000259" key="2">
    <source>
        <dbReference type="Pfam" id="PF10214"/>
    </source>
</evidence>
<feature type="domain" description="RRN6 beta-propeller" evidence="2">
    <location>
        <begin position="167"/>
        <end position="467"/>
    </location>
</feature>
<proteinExistence type="predicted"/>
<organism evidence="4 5">
    <name type="scientific">Naematelia encephala</name>
    <dbReference type="NCBI Taxonomy" id="71784"/>
    <lineage>
        <taxon>Eukaryota</taxon>
        <taxon>Fungi</taxon>
        <taxon>Dikarya</taxon>
        <taxon>Basidiomycota</taxon>
        <taxon>Agaricomycotina</taxon>
        <taxon>Tremellomycetes</taxon>
        <taxon>Tremellales</taxon>
        <taxon>Naemateliaceae</taxon>
        <taxon>Naematelia</taxon>
    </lineage>
</organism>
<feature type="domain" description="RRN6 K-rich C-terminal" evidence="3">
    <location>
        <begin position="799"/>
        <end position="937"/>
    </location>
</feature>
<comment type="caution">
    <text evidence="4">The sequence shown here is derived from an EMBL/GenBank/DDBJ whole genome shotgun (WGS) entry which is preliminary data.</text>
</comment>
<feature type="region of interest" description="Disordered" evidence="1">
    <location>
        <begin position="764"/>
        <end position="797"/>
    </location>
</feature>
<feature type="region of interest" description="Disordered" evidence="1">
    <location>
        <begin position="885"/>
        <end position="937"/>
    </location>
</feature>
<dbReference type="PANTHER" id="PTHR28221">
    <property type="entry name" value="RNA POLYMERASE I-SPECIFIC TRANSCRIPTION INITIATION FACTOR RRN6"/>
    <property type="match status" value="1"/>
</dbReference>
<accession>A0A1Y2B7K2</accession>
<dbReference type="OrthoDB" id="2382881at2759"/>
<dbReference type="STRING" id="71784.A0A1Y2B7K2"/>
<dbReference type="Pfam" id="PF20639">
    <property type="entry name" value="Rrn6_K-rich"/>
    <property type="match status" value="1"/>
</dbReference>
<evidence type="ECO:0008006" key="6">
    <source>
        <dbReference type="Google" id="ProtNLM"/>
    </source>
</evidence>
<dbReference type="Pfam" id="PF10214">
    <property type="entry name" value="Rrn6_beta-prop"/>
    <property type="match status" value="1"/>
</dbReference>
<dbReference type="InterPro" id="IPR048535">
    <property type="entry name" value="RRN6_beta-prop"/>
</dbReference>
<keyword evidence="5" id="KW-1185">Reference proteome</keyword>
<feature type="region of interest" description="Disordered" evidence="1">
    <location>
        <begin position="820"/>
        <end position="861"/>
    </location>
</feature>
<protein>
    <recommendedName>
        <fullName evidence="6">RNA polymerase I-specific transcription initiation factor RRN6-like protein</fullName>
    </recommendedName>
</protein>
<evidence type="ECO:0000313" key="4">
    <source>
        <dbReference type="EMBL" id="ORY30819.1"/>
    </source>
</evidence>
<feature type="compositionally biased region" description="Basic and acidic residues" evidence="1">
    <location>
        <begin position="914"/>
        <end position="925"/>
    </location>
</feature>
<reference evidence="4 5" key="1">
    <citation type="submission" date="2016-07" db="EMBL/GenBank/DDBJ databases">
        <title>Pervasive Adenine N6-methylation of Active Genes in Fungi.</title>
        <authorList>
            <consortium name="DOE Joint Genome Institute"/>
            <person name="Mondo S.J."/>
            <person name="Dannebaum R.O."/>
            <person name="Kuo R.C."/>
            <person name="Labutti K."/>
            <person name="Haridas S."/>
            <person name="Kuo A."/>
            <person name="Salamov A."/>
            <person name="Ahrendt S.R."/>
            <person name="Lipzen A."/>
            <person name="Sullivan W."/>
            <person name="Andreopoulos W.B."/>
            <person name="Clum A."/>
            <person name="Lindquist E."/>
            <person name="Daum C."/>
            <person name="Ramamoorthy G.K."/>
            <person name="Gryganskyi A."/>
            <person name="Culley D."/>
            <person name="Magnuson J.K."/>
            <person name="James T.Y."/>
            <person name="O'Malley M.A."/>
            <person name="Stajich J.E."/>
            <person name="Spatafora J.W."/>
            <person name="Visel A."/>
            <person name="Grigoriev I.V."/>
        </authorList>
    </citation>
    <scope>NUCLEOTIDE SEQUENCE [LARGE SCALE GENOMIC DNA]</scope>
    <source>
        <strain evidence="4 5">68-887.2</strain>
    </source>
</reference>
<sequence length="937" mass="104627">MAFPASVSKVTLTKPRQGQPLPRRRLLPGEDELPDPHEPSAEVGIGGPSLDFGRDGGVRLDKYRGRWGWTWLAGNDERIKLESGKEMTMIFPPTRIPDVEVPAMPLNTMMKSAEDYLMSFSEIDHPSLLMDQVQPELSLIQQESKRPRQDPYLSNRLAVLRNERASSAKSALIFPSGELGHHLNVSPFLSSTEERPGGNNTRFTPTMKPLERFGTEILQICSLDTVSSHRIDRDSTPLLVRLHSTTHYFNLIPDHTYVPPIDAAPFTTLRVGSLTSAETGGRRHVDAALDPLQWGRGVVVDECGGVWLIWEEKIEKHELQEKVFKYKELKSPITDKRDQFFRISFGTRPGTVLVVSSRMALIVDIEAPDYPVTKLIELTGQSRFFTSLDPTALLRGATYTCLCTTYEVMWIDECATGIPAASWRHDFGSGKVKDLAVRTLQTETGEVTLLYSHSDPFVMVFHVTSSPPIRSLHPPYPLPLSIPRGGLNAMTTMTIRRKHRRPTTILVGLSRDGSIWSCPLIAGTVDNPEASKYRARLKVRIDDELDPFFAQKTRAQTLESERAVTKYRELDMRWAWIEINRDTAESDETFDADGFERYLREIDAPFEHLMTASDLARDLIDAVPLGEEDQARSIRGQLLKPLPLGPSTSEDLSRLDNIAFDRYFNVVSLDTGAGGCRIPSLDELEKAFRDGSYRTRCDIRRLAFDLALSNVVLSSDLILPPPAVAEPRMLDIGSPEDLMARITLNEREAAPVTFGFLTPHITESESLSDNEPEAGPSRIPNANARPDRPETAFESPSVRSLLSEWQVNESPESYIWKPWRDTLSTPDRSDRPIRPLPSSPRQSQIPSFLTQSSFPSKPHMQPSALRAALSVPSLVPPVPMAFSSPPRAVGAMQSQESLDQEGGGAEDWPSTQIERGKFGGKLPEKGKKKVKKRVGGF</sequence>
<feature type="compositionally biased region" description="Polar residues" evidence="1">
    <location>
        <begin position="839"/>
        <end position="855"/>
    </location>
</feature>
<dbReference type="EMBL" id="MCFC01000018">
    <property type="protein sequence ID" value="ORY30819.1"/>
    <property type="molecule type" value="Genomic_DNA"/>
</dbReference>
<feature type="region of interest" description="Disordered" evidence="1">
    <location>
        <begin position="1"/>
        <end position="51"/>
    </location>
</feature>
<dbReference type="AlphaFoldDB" id="A0A1Y2B7K2"/>
<evidence type="ECO:0000256" key="1">
    <source>
        <dbReference type="SAM" id="MobiDB-lite"/>
    </source>
</evidence>
<name>A0A1Y2B7K2_9TREE</name>
<dbReference type="Proteomes" id="UP000193986">
    <property type="component" value="Unassembled WGS sequence"/>
</dbReference>
<dbReference type="InterPro" id="IPR019350">
    <property type="entry name" value="RNA_pol_I-sp_TIF_RRN6-like"/>
</dbReference>
<dbReference type="PANTHER" id="PTHR28221:SF2">
    <property type="entry name" value="RNA POLYMERASE I-SPECIFIC TRANSCRIPTION INITIATION FACTOR RRN6"/>
    <property type="match status" value="1"/>
</dbReference>
<evidence type="ECO:0000259" key="3">
    <source>
        <dbReference type="Pfam" id="PF20639"/>
    </source>
</evidence>
<gene>
    <name evidence="4" type="ORF">BCR39DRAFT_587775</name>
</gene>
<evidence type="ECO:0000313" key="5">
    <source>
        <dbReference type="Proteomes" id="UP000193986"/>
    </source>
</evidence>
<dbReference type="InterPro" id="IPR048536">
    <property type="entry name" value="Rrn6_K-rich"/>
</dbReference>
<dbReference type="InParanoid" id="A0A1Y2B7K2"/>
<feature type="compositionally biased region" description="Basic residues" evidence="1">
    <location>
        <begin position="926"/>
        <end position="937"/>
    </location>
</feature>